<dbReference type="GO" id="GO:0003824">
    <property type="term" value="F:catalytic activity"/>
    <property type="evidence" value="ECO:0007669"/>
    <property type="project" value="InterPro"/>
</dbReference>
<dbReference type="AlphaFoldDB" id="X0U3R3"/>
<protein>
    <submittedName>
        <fullName evidence="3">Uncharacterized protein</fullName>
    </submittedName>
</protein>
<dbReference type="EMBL" id="BARS01015752">
    <property type="protein sequence ID" value="GAF93961.1"/>
    <property type="molecule type" value="Genomic_DNA"/>
</dbReference>
<evidence type="ECO:0000313" key="3">
    <source>
        <dbReference type="EMBL" id="GAF93961.1"/>
    </source>
</evidence>
<evidence type="ECO:0000256" key="1">
    <source>
        <dbReference type="ARBA" id="ARBA00022630"/>
    </source>
</evidence>
<keyword evidence="2" id="KW-0274">FAD</keyword>
<sequence>VELRSGGASVLAYPGLQLVYANFSLDASPDERKVESIFRNVEAIARSAGGGYVCEAAPTSVKAGRDMFGDLGESGAIVRALKQRFDPTGVLNPGRFAGRN</sequence>
<comment type="caution">
    <text evidence="3">The sequence shown here is derived from an EMBL/GenBank/DDBJ whole genome shotgun (WGS) entry which is preliminary data.</text>
</comment>
<feature type="non-terminal residue" evidence="3">
    <location>
        <position position="1"/>
    </location>
</feature>
<proteinExistence type="predicted"/>
<keyword evidence="1" id="KW-0285">Flavoprotein</keyword>
<reference evidence="3" key="1">
    <citation type="journal article" date="2014" name="Front. Microbiol.">
        <title>High frequency of phylogenetically diverse reductive dehalogenase-homologous genes in deep subseafloor sedimentary metagenomes.</title>
        <authorList>
            <person name="Kawai M."/>
            <person name="Futagami T."/>
            <person name="Toyoda A."/>
            <person name="Takaki Y."/>
            <person name="Nishi S."/>
            <person name="Hori S."/>
            <person name="Arai W."/>
            <person name="Tsubouchi T."/>
            <person name="Morono Y."/>
            <person name="Uchiyama I."/>
            <person name="Ito T."/>
            <person name="Fujiyama A."/>
            <person name="Inagaki F."/>
            <person name="Takami H."/>
        </authorList>
    </citation>
    <scope>NUCLEOTIDE SEQUENCE</scope>
    <source>
        <strain evidence="3">Expedition CK06-06</strain>
    </source>
</reference>
<gene>
    <name evidence="3" type="ORF">S01H1_26015</name>
</gene>
<dbReference type="InterPro" id="IPR016164">
    <property type="entry name" value="FAD-linked_Oxase-like_C"/>
</dbReference>
<evidence type="ECO:0000256" key="2">
    <source>
        <dbReference type="ARBA" id="ARBA00022827"/>
    </source>
</evidence>
<name>X0U3R3_9ZZZZ</name>
<dbReference type="GO" id="GO:0050660">
    <property type="term" value="F:flavin adenine dinucleotide binding"/>
    <property type="evidence" value="ECO:0007669"/>
    <property type="project" value="InterPro"/>
</dbReference>
<dbReference type="SUPFAM" id="SSF55103">
    <property type="entry name" value="FAD-linked oxidases, C-terminal domain"/>
    <property type="match status" value="1"/>
</dbReference>
<accession>X0U3R3</accession>
<organism evidence="3">
    <name type="scientific">marine sediment metagenome</name>
    <dbReference type="NCBI Taxonomy" id="412755"/>
    <lineage>
        <taxon>unclassified sequences</taxon>
        <taxon>metagenomes</taxon>
        <taxon>ecological metagenomes</taxon>
    </lineage>
</organism>